<dbReference type="PATRIC" id="fig|1513271.3.peg.1659"/>
<dbReference type="Gene3D" id="2.60.120.200">
    <property type="match status" value="1"/>
</dbReference>
<evidence type="ECO:0000256" key="2">
    <source>
        <dbReference type="ARBA" id="ARBA00022801"/>
    </source>
</evidence>
<dbReference type="SUPFAM" id="SSF49899">
    <property type="entry name" value="Concanavalin A-like lectins/glucanases"/>
    <property type="match status" value="1"/>
</dbReference>
<dbReference type="Pfam" id="PF17851">
    <property type="entry name" value="GH43_C2"/>
    <property type="match status" value="1"/>
</dbReference>
<keyword evidence="2 6" id="KW-0378">Hydrolase</keyword>
<evidence type="ECO:0000259" key="7">
    <source>
        <dbReference type="Pfam" id="PF17851"/>
    </source>
</evidence>
<dbReference type="AlphaFoldDB" id="A0A0J8GS74"/>
<evidence type="ECO:0000313" key="9">
    <source>
        <dbReference type="Proteomes" id="UP000037600"/>
    </source>
</evidence>
<dbReference type="OrthoDB" id="9801455at2"/>
<comment type="similarity">
    <text evidence="1 6">Belongs to the glycosyl hydrolase 43 family.</text>
</comment>
<dbReference type="Proteomes" id="UP000037600">
    <property type="component" value="Unassembled WGS sequence"/>
</dbReference>
<evidence type="ECO:0000256" key="5">
    <source>
        <dbReference type="PIRSR" id="PIRSR606710-2"/>
    </source>
</evidence>
<proteinExistence type="inferred from homology"/>
<gene>
    <name evidence="8" type="ORF">XM47_08135</name>
</gene>
<keyword evidence="9" id="KW-1185">Reference proteome</keyword>
<dbReference type="GO" id="GO:0005975">
    <property type="term" value="P:carbohydrate metabolic process"/>
    <property type="evidence" value="ECO:0007669"/>
    <property type="project" value="InterPro"/>
</dbReference>
<feature type="site" description="Important for catalytic activity, responsible for pKa modulation of the active site Glu and correct orientation of both the proton donor and substrate" evidence="5">
    <location>
        <position position="162"/>
    </location>
</feature>
<dbReference type="Pfam" id="PF04616">
    <property type="entry name" value="Glyco_hydro_43"/>
    <property type="match status" value="1"/>
</dbReference>
<dbReference type="CDD" id="cd09001">
    <property type="entry name" value="GH43_FsAxh1-like"/>
    <property type="match status" value="1"/>
</dbReference>
<dbReference type="RefSeq" id="WP_048691485.1">
    <property type="nucleotide sequence ID" value="NZ_KQ130487.1"/>
</dbReference>
<comment type="caution">
    <text evidence="8">The sequence shown here is derived from an EMBL/GenBank/DDBJ whole genome shotgun (WGS) entry which is preliminary data.</text>
</comment>
<dbReference type="STRING" id="1513271.XM47_08135"/>
<dbReference type="InterPro" id="IPR023296">
    <property type="entry name" value="Glyco_hydro_beta-prop_sf"/>
</dbReference>
<dbReference type="InterPro" id="IPR013320">
    <property type="entry name" value="ConA-like_dom_sf"/>
</dbReference>
<feature type="active site" description="Proton donor" evidence="4">
    <location>
        <position position="222"/>
    </location>
</feature>
<accession>A0A0J8GS74</accession>
<evidence type="ECO:0000256" key="4">
    <source>
        <dbReference type="PIRSR" id="PIRSR606710-1"/>
    </source>
</evidence>
<dbReference type="InterPro" id="IPR006710">
    <property type="entry name" value="Glyco_hydro_43"/>
</dbReference>
<evidence type="ECO:0000313" key="8">
    <source>
        <dbReference type="EMBL" id="KMT65655.1"/>
    </source>
</evidence>
<dbReference type="InterPro" id="IPR051795">
    <property type="entry name" value="Glycosyl_Hydrlase_43"/>
</dbReference>
<dbReference type="PROSITE" id="PS51257">
    <property type="entry name" value="PROKAR_LIPOPROTEIN"/>
    <property type="match status" value="1"/>
</dbReference>
<feature type="active site" description="Proton acceptor" evidence="4">
    <location>
        <position position="54"/>
    </location>
</feature>
<evidence type="ECO:0000256" key="3">
    <source>
        <dbReference type="ARBA" id="ARBA00023295"/>
    </source>
</evidence>
<dbReference type="PANTHER" id="PTHR42812:SF12">
    <property type="entry name" value="BETA-XYLOSIDASE-RELATED"/>
    <property type="match status" value="1"/>
</dbReference>
<sequence>MNKKHLRLVIPFFATLCLILGCSEDVKISFNSKPNTLLAHSYYTNPILHIDYSDPDVVAVGSNYYMTASSFNAAPGLPILHSTDLVNWQLINYALPLQIPTVHYDTPRHGEGVWAPNIRFHAGKYWIFYPDPDFGIYVTTAKDPAATWSEPKLILKGKGIIDPTPLWDHDGQAYLLHAWAKSRAGFNNVLSLREMSNDASWVSNEYKNIVDGHKLKHFRTIEGPKFYQRNGYYYIFAPAGGVDLGWQTVFRAKNIEGPYEAKVVMEQGRSRTNGPHQGAWIHTEQNEDWFIHFQAKKAYGRITHLQPMRWVSDWPIIGIDADNDGIGQPVARFIKPKTLFPSAKNQLKTTDEFTSDGLNLQWQWNANPKADWYSLTENPGYIRLYAQDKVKTTGDNLWMTPSLLVQKLPAESFEAIAKFQFSANKAGMQAGLSIFGEDYAWIGISENQSGEHEIVFMHCHGARKGCDEKQQEKQVAKLTTNEIELRVLVQPGAEAIFSYKTPDMERFRIIGEHFSAKKGRWVGAKVALFAVAPAKDKTKYVDLDYIRFNELD</sequence>
<feature type="domain" description="Beta-xylosidase C-terminal Concanavalin A-like" evidence="7">
    <location>
        <begin position="350"/>
        <end position="548"/>
    </location>
</feature>
<dbReference type="Gene3D" id="2.115.10.20">
    <property type="entry name" value="Glycosyl hydrolase domain, family 43"/>
    <property type="match status" value="1"/>
</dbReference>
<name>A0A0J8GS74_9ALTE</name>
<dbReference type="EMBL" id="LAZL01000010">
    <property type="protein sequence ID" value="KMT65655.1"/>
    <property type="molecule type" value="Genomic_DNA"/>
</dbReference>
<dbReference type="SUPFAM" id="SSF75005">
    <property type="entry name" value="Arabinanase/levansucrase/invertase"/>
    <property type="match status" value="1"/>
</dbReference>
<dbReference type="InterPro" id="IPR041542">
    <property type="entry name" value="GH43_C2"/>
</dbReference>
<evidence type="ECO:0000256" key="6">
    <source>
        <dbReference type="RuleBase" id="RU361187"/>
    </source>
</evidence>
<organism evidence="8 9">
    <name type="scientific">Catenovulum maritimum</name>
    <dbReference type="NCBI Taxonomy" id="1513271"/>
    <lineage>
        <taxon>Bacteria</taxon>
        <taxon>Pseudomonadati</taxon>
        <taxon>Pseudomonadota</taxon>
        <taxon>Gammaproteobacteria</taxon>
        <taxon>Alteromonadales</taxon>
        <taxon>Alteromonadaceae</taxon>
        <taxon>Catenovulum</taxon>
    </lineage>
</organism>
<reference evidence="8 9" key="1">
    <citation type="submission" date="2015-04" db="EMBL/GenBank/DDBJ databases">
        <title>Draft Genome Sequence of the Novel Agar-Digesting Marine Bacterium Q1.</title>
        <authorList>
            <person name="Li Y."/>
            <person name="Li D."/>
            <person name="Chen G."/>
            <person name="Du Z."/>
        </authorList>
    </citation>
    <scope>NUCLEOTIDE SEQUENCE [LARGE SCALE GENOMIC DNA]</scope>
    <source>
        <strain evidence="8 9">Q1</strain>
    </source>
</reference>
<protein>
    <submittedName>
        <fullName evidence="8">Glycoside hydrolase</fullName>
    </submittedName>
</protein>
<evidence type="ECO:0000256" key="1">
    <source>
        <dbReference type="ARBA" id="ARBA00009865"/>
    </source>
</evidence>
<dbReference type="GO" id="GO:0004553">
    <property type="term" value="F:hydrolase activity, hydrolyzing O-glycosyl compounds"/>
    <property type="evidence" value="ECO:0007669"/>
    <property type="project" value="InterPro"/>
</dbReference>
<dbReference type="PANTHER" id="PTHR42812">
    <property type="entry name" value="BETA-XYLOSIDASE"/>
    <property type="match status" value="1"/>
</dbReference>
<keyword evidence="3 6" id="KW-0326">Glycosidase</keyword>